<evidence type="ECO:0000256" key="1">
    <source>
        <dbReference type="ARBA" id="ARBA00022649"/>
    </source>
</evidence>
<dbReference type="InterPro" id="IPR035093">
    <property type="entry name" value="RelE/ParE_toxin_dom_sf"/>
</dbReference>
<name>A0A963YR31_9PROT</name>
<reference evidence="2" key="2">
    <citation type="submission" date="2021-01" db="EMBL/GenBank/DDBJ databases">
        <authorList>
            <person name="Mieszkin S."/>
            <person name="Pouder E."/>
            <person name="Alain K."/>
        </authorList>
    </citation>
    <scope>NUCLEOTIDE SEQUENCE</scope>
    <source>
        <strain evidence="2">HW T2.11</strain>
    </source>
</reference>
<organism evidence="2 3">
    <name type="scientific">Acidisoma silvae</name>
    <dbReference type="NCBI Taxonomy" id="2802396"/>
    <lineage>
        <taxon>Bacteria</taxon>
        <taxon>Pseudomonadati</taxon>
        <taxon>Pseudomonadota</taxon>
        <taxon>Alphaproteobacteria</taxon>
        <taxon>Acetobacterales</taxon>
        <taxon>Acidocellaceae</taxon>
        <taxon>Acidisoma</taxon>
    </lineage>
</organism>
<dbReference type="SUPFAM" id="SSF143011">
    <property type="entry name" value="RelE-like"/>
    <property type="match status" value="1"/>
</dbReference>
<keyword evidence="1" id="KW-1277">Toxin-antitoxin system</keyword>
<comment type="caution">
    <text evidence="2">The sequence shown here is derived from an EMBL/GenBank/DDBJ whole genome shotgun (WGS) entry which is preliminary data.</text>
</comment>
<accession>A0A963YR31</accession>
<evidence type="ECO:0000313" key="3">
    <source>
        <dbReference type="Proteomes" id="UP000708298"/>
    </source>
</evidence>
<sequence>MELILLPEAMQSLRKLPKADAKRLLEALQMVADQHPQRLSFVTEMVGTSGQDWRLRKGDYRALYHITDDAIIVFDIGGRKDIYR</sequence>
<gene>
    <name evidence="2" type="ORF">ASILVAE211_09605</name>
</gene>
<proteinExistence type="predicted"/>
<protein>
    <submittedName>
        <fullName evidence="2">Type II toxin-antitoxin system RelE/ParE family toxin</fullName>
    </submittedName>
</protein>
<dbReference type="AlphaFoldDB" id="A0A963YR31"/>
<evidence type="ECO:0000313" key="2">
    <source>
        <dbReference type="EMBL" id="MCB8875434.1"/>
    </source>
</evidence>
<keyword evidence="3" id="KW-1185">Reference proteome</keyword>
<reference evidence="2" key="1">
    <citation type="journal article" date="2021" name="Microorganisms">
        <title>Acidisoma silvae sp. nov. and Acidisomacellulosilytica sp. nov., Two Acidophilic Bacteria Isolated from Decaying Wood, Hydrolyzing Cellulose and Producing Poly-3-hydroxybutyrate.</title>
        <authorList>
            <person name="Mieszkin S."/>
            <person name="Pouder E."/>
            <person name="Uroz S."/>
            <person name="Simon-Colin C."/>
            <person name="Alain K."/>
        </authorList>
    </citation>
    <scope>NUCLEOTIDE SEQUENCE</scope>
    <source>
        <strain evidence="2">HW T2.11</strain>
    </source>
</reference>
<dbReference type="RefSeq" id="WP_227321082.1">
    <property type="nucleotide sequence ID" value="NZ_JAESVB010000003.1"/>
</dbReference>
<dbReference type="Pfam" id="PF05016">
    <property type="entry name" value="ParE_toxin"/>
    <property type="match status" value="1"/>
</dbReference>
<dbReference type="Gene3D" id="3.30.2310.20">
    <property type="entry name" value="RelE-like"/>
    <property type="match status" value="1"/>
</dbReference>
<dbReference type="Proteomes" id="UP000708298">
    <property type="component" value="Unassembled WGS sequence"/>
</dbReference>
<dbReference type="InterPro" id="IPR007712">
    <property type="entry name" value="RelE/ParE_toxin"/>
</dbReference>
<dbReference type="EMBL" id="JAESVB010000003">
    <property type="protein sequence ID" value="MCB8875434.1"/>
    <property type="molecule type" value="Genomic_DNA"/>
</dbReference>